<evidence type="ECO:0000313" key="3">
    <source>
        <dbReference type="EMBL" id="RYU48216.1"/>
    </source>
</evidence>
<reference evidence="5 6" key="1">
    <citation type="submission" date="2019-02" db="EMBL/GenBank/DDBJ databases">
        <title>Genome sequences of Aliivibrio finisterrensis strains from farmed Atlantic salmon.</title>
        <authorList>
            <person name="Bowman J.P."/>
        </authorList>
    </citation>
    <scope>NUCLEOTIDE SEQUENCE [LARGE SCALE GENOMIC DNA]</scope>
    <source>
        <strain evidence="4 6">A21</strain>
        <strain evidence="3 5">A46</strain>
    </source>
</reference>
<dbReference type="Proteomes" id="UP000294166">
    <property type="component" value="Unassembled WGS sequence"/>
</dbReference>
<feature type="domain" description="DUF7380" evidence="2">
    <location>
        <begin position="5"/>
        <end position="162"/>
    </location>
</feature>
<gene>
    <name evidence="4" type="ORF">ERW53_15140</name>
    <name evidence="3" type="ORF">ERW57_17800</name>
</gene>
<sequence length="592" mass="68424">MSEILLDTFTALDWDNAIKIIPEYDHSYEFHLHSLVEKELVQNKKHVLSMIGKALSLKLHHPELVNSPFTKGIFSATWMPEEFSQIELEFYEAILPLTDDNWLKARLADILWLWTKRGRNPDWARLAVDCYTKEDLCADAWLSYQDKHWERAIRLCLQLNDTVRLGIIVDRLERELDIEHDENKFMVLWISKLLEKTGCISQDLNVFFTRLTTLAVKLRDKEDYYASRMFMELAIQISDKFDDKSKWLESQIFFADSYENEGDNRLQRSAMIANSFYEQSIEAYRKIPNKFREEHKIDDHISALRHKITSSGAKMLDELKTISFPMPDVTAIVEGSKLHVSGKVDTHKALLYFCGLNGAGRDMGTMQAEASKSLEASVFKSIISMVHTSRDGRVIGHTPAHDFESKEGKFNSVIKRQLVENYLFNMNFVTGTSILPALRQLLIEHHFSREYLESLCFHSPLVPYGRERNLGLALWLGFENDFSAAIHLLCPQIEHMVRIKLKEAGEHTTTLEHGIEHEIGLSSLTEKGKFTEIFGEMTAFELTTIFTENLGCNFRNEVAHGLLSDNDGQSYYSVYAWWYVLRMICFSLVKSD</sequence>
<proteinExistence type="predicted"/>
<evidence type="ECO:0000313" key="6">
    <source>
        <dbReference type="Proteomes" id="UP000294166"/>
    </source>
</evidence>
<dbReference type="InterPro" id="IPR025209">
    <property type="entry name" value="DUF4209"/>
</dbReference>
<dbReference type="Pfam" id="PF13910">
    <property type="entry name" value="DUF4209"/>
    <property type="match status" value="1"/>
</dbReference>
<dbReference type="EMBL" id="SEZN01000030">
    <property type="protein sequence ID" value="RYU62740.1"/>
    <property type="molecule type" value="Genomic_DNA"/>
</dbReference>
<name>A0A4Q5KSV0_9GAMM</name>
<dbReference type="EMBL" id="SEZK01000051">
    <property type="protein sequence ID" value="RYU48216.1"/>
    <property type="molecule type" value="Genomic_DNA"/>
</dbReference>
<organism evidence="3 5">
    <name type="scientific">Aliivibrio finisterrensis</name>
    <dbReference type="NCBI Taxonomy" id="511998"/>
    <lineage>
        <taxon>Bacteria</taxon>
        <taxon>Pseudomonadati</taxon>
        <taxon>Pseudomonadota</taxon>
        <taxon>Gammaproteobacteria</taxon>
        <taxon>Vibrionales</taxon>
        <taxon>Vibrionaceae</taxon>
        <taxon>Aliivibrio</taxon>
    </lineage>
</organism>
<comment type="caution">
    <text evidence="3">The sequence shown here is derived from an EMBL/GenBank/DDBJ whole genome shotgun (WGS) entry which is preliminary data.</text>
</comment>
<accession>A0A4Q5KSV0</accession>
<evidence type="ECO:0000259" key="2">
    <source>
        <dbReference type="Pfam" id="PF24098"/>
    </source>
</evidence>
<dbReference type="Proteomes" id="UP000294063">
    <property type="component" value="Unassembled WGS sequence"/>
</dbReference>
<dbReference type="AlphaFoldDB" id="A0A4Q5KSV0"/>
<evidence type="ECO:0000313" key="4">
    <source>
        <dbReference type="EMBL" id="RYU62740.1"/>
    </source>
</evidence>
<dbReference type="Pfam" id="PF24098">
    <property type="entry name" value="DUF7380"/>
    <property type="match status" value="1"/>
</dbReference>
<evidence type="ECO:0000313" key="5">
    <source>
        <dbReference type="Proteomes" id="UP000294063"/>
    </source>
</evidence>
<dbReference type="InterPro" id="IPR055804">
    <property type="entry name" value="DUF7380"/>
</dbReference>
<keyword evidence="6" id="KW-1185">Reference proteome</keyword>
<evidence type="ECO:0000259" key="1">
    <source>
        <dbReference type="Pfam" id="PF13910"/>
    </source>
</evidence>
<dbReference type="RefSeq" id="WP_130049298.1">
    <property type="nucleotide sequence ID" value="NZ_SEZK01000051.1"/>
</dbReference>
<protein>
    <submittedName>
        <fullName evidence="3">DUF4209 domain-containing protein</fullName>
    </submittedName>
</protein>
<feature type="domain" description="DUF4209" evidence="1">
    <location>
        <begin position="493"/>
        <end position="581"/>
    </location>
</feature>